<dbReference type="Proteomes" id="UP000053317">
    <property type="component" value="Unassembled WGS sequence"/>
</dbReference>
<evidence type="ECO:0000259" key="4">
    <source>
        <dbReference type="PROSITE" id="PS50850"/>
    </source>
</evidence>
<keyword evidence="6" id="KW-1185">Reference proteome</keyword>
<feature type="transmembrane region" description="Helical" evidence="3">
    <location>
        <begin position="471"/>
        <end position="494"/>
    </location>
</feature>
<evidence type="ECO:0000256" key="2">
    <source>
        <dbReference type="SAM" id="MobiDB-lite"/>
    </source>
</evidence>
<feature type="transmembrane region" description="Helical" evidence="3">
    <location>
        <begin position="108"/>
        <end position="130"/>
    </location>
</feature>
<dbReference type="InterPro" id="IPR036259">
    <property type="entry name" value="MFS_trans_sf"/>
</dbReference>
<dbReference type="Pfam" id="PF07690">
    <property type="entry name" value="MFS_1"/>
    <property type="match status" value="1"/>
</dbReference>
<organism evidence="5 6">
    <name type="scientific">Phaeomoniella chlamydospora</name>
    <name type="common">Phaeoacremonium chlamydosporum</name>
    <dbReference type="NCBI Taxonomy" id="158046"/>
    <lineage>
        <taxon>Eukaryota</taxon>
        <taxon>Fungi</taxon>
        <taxon>Dikarya</taxon>
        <taxon>Ascomycota</taxon>
        <taxon>Pezizomycotina</taxon>
        <taxon>Eurotiomycetes</taxon>
        <taxon>Chaetothyriomycetidae</taxon>
        <taxon>Phaeomoniellales</taxon>
        <taxon>Phaeomoniellaceae</taxon>
        <taxon>Phaeomoniella</taxon>
    </lineage>
</organism>
<dbReference type="AlphaFoldDB" id="A0A0G2ESG5"/>
<dbReference type="SUPFAM" id="SSF103473">
    <property type="entry name" value="MFS general substrate transporter"/>
    <property type="match status" value="1"/>
</dbReference>
<comment type="subcellular location">
    <subcellularLocation>
        <location evidence="1">Membrane</location>
        <topology evidence="1">Multi-pass membrane protein</topology>
    </subcellularLocation>
</comment>
<sequence length="510" mass="54994">MDVHMRLFILKAVAYEAEGIKLVLLLRETGQLNRIEYMDGDWISRKMKPNADTLVTLYRQSGLATVHHAGWDAYLVIFARAARMFAYGVTSLTLALFLTAIGTSDFRVGLFMTLTLAGDVVLGLALTLFADHLGRRLVLLGGSVLMVLSGVIFALYENFWILLVAAVLGVLSANGSDVGPFRAIEESILSQLTSTDGRADILCCLDYLLKDKDANATVDAYHTCFWVYVAAGTVNIVCCLCLSPKCELVVKGEKTTSADALNLAERGDEVEIESLLTDDSDNDAGGNKIAATSQAQSKSKSFKSPFKQISRKTLAITVPLWLLLMVDALADGMVNMSLTTYYVTIKFPNLSKTALGGALSASYFVCSLMVIFAGPLSRHIGLVATMVFTHVPSSTAVLLFPAASSVALMYLLLVLRIGLNNMDQAPRTALIAAIVKADERTAAMGVTNMLKTLASTIGPSITGVLAGDDRFWVAFVVAGVLRLAYDFGLFAMFINIKVGGGDQEDEEERV</sequence>
<feature type="transmembrane region" description="Helical" evidence="3">
    <location>
        <begin position="84"/>
        <end position="102"/>
    </location>
</feature>
<name>A0A0G2ESG5_PHACM</name>
<accession>A0A0G2ESG5</accession>
<evidence type="ECO:0000313" key="5">
    <source>
        <dbReference type="EMBL" id="KKY25106.1"/>
    </source>
</evidence>
<evidence type="ECO:0000256" key="1">
    <source>
        <dbReference type="ARBA" id="ARBA00004141"/>
    </source>
</evidence>
<feature type="transmembrane region" description="Helical" evidence="3">
    <location>
        <begin position="397"/>
        <end position="419"/>
    </location>
</feature>
<dbReference type="PANTHER" id="PTHR23520:SF5">
    <property type="entry name" value="TRANSPORTER, PUTATIVE (AFU_ORTHOLOGUE AFUA_3G04000)-RELATED"/>
    <property type="match status" value="1"/>
</dbReference>
<dbReference type="EMBL" id="LCWF01000049">
    <property type="protein sequence ID" value="KKY25106.1"/>
    <property type="molecule type" value="Genomic_DNA"/>
</dbReference>
<feature type="transmembrane region" description="Helical" evidence="3">
    <location>
        <begin position="313"/>
        <end position="334"/>
    </location>
</feature>
<evidence type="ECO:0000313" key="6">
    <source>
        <dbReference type="Proteomes" id="UP000053317"/>
    </source>
</evidence>
<feature type="domain" description="Major facilitator superfamily (MFS) profile" evidence="4">
    <location>
        <begin position="316"/>
        <end position="510"/>
    </location>
</feature>
<feature type="transmembrane region" description="Helical" evidence="3">
    <location>
        <begin position="137"/>
        <end position="156"/>
    </location>
</feature>
<gene>
    <name evidence="5" type="ORF">UCRPC4_g02046</name>
</gene>
<dbReference type="InterPro" id="IPR011701">
    <property type="entry name" value="MFS"/>
</dbReference>
<keyword evidence="3" id="KW-1133">Transmembrane helix</keyword>
<dbReference type="GO" id="GO:0000329">
    <property type="term" value="C:fungal-type vacuole membrane"/>
    <property type="evidence" value="ECO:0007669"/>
    <property type="project" value="TreeGrafter"/>
</dbReference>
<protein>
    <submittedName>
        <fullName evidence="5">Putative major facilitator superfamily transporter</fullName>
    </submittedName>
</protein>
<proteinExistence type="predicted"/>
<dbReference type="GO" id="GO:0022857">
    <property type="term" value="F:transmembrane transporter activity"/>
    <property type="evidence" value="ECO:0007669"/>
    <property type="project" value="InterPro"/>
</dbReference>
<reference evidence="5 6" key="2">
    <citation type="submission" date="2015-05" db="EMBL/GenBank/DDBJ databases">
        <authorList>
            <person name="Morales-Cruz A."/>
            <person name="Amrine K.C."/>
            <person name="Cantu D."/>
        </authorList>
    </citation>
    <scope>NUCLEOTIDE SEQUENCE [LARGE SCALE GENOMIC DNA]</scope>
    <source>
        <strain evidence="5">UCRPC4</strain>
    </source>
</reference>
<feature type="transmembrane region" description="Helical" evidence="3">
    <location>
        <begin position="354"/>
        <end position="376"/>
    </location>
</feature>
<evidence type="ECO:0000256" key="3">
    <source>
        <dbReference type="SAM" id="Phobius"/>
    </source>
</evidence>
<dbReference type="PANTHER" id="PTHR23520">
    <property type="entry name" value="TRANSPORTER, PUTATIVE (AFU_ORTHOLOGUE AFUA_3G04000)-RELATED"/>
    <property type="match status" value="1"/>
</dbReference>
<reference evidence="5 6" key="1">
    <citation type="submission" date="2015-05" db="EMBL/GenBank/DDBJ databases">
        <title>Distinctive expansion of gene families associated with plant cell wall degradation and secondary metabolism in the genomes of grapevine trunk pathogens.</title>
        <authorList>
            <person name="Lawrence D.P."/>
            <person name="Travadon R."/>
            <person name="Rolshausen P.E."/>
            <person name="Baumgartner K."/>
        </authorList>
    </citation>
    <scope>NUCLEOTIDE SEQUENCE [LARGE SCALE GENOMIC DNA]</scope>
    <source>
        <strain evidence="5">UCRPC4</strain>
    </source>
</reference>
<dbReference type="PROSITE" id="PS50850">
    <property type="entry name" value="MFS"/>
    <property type="match status" value="1"/>
</dbReference>
<dbReference type="Gene3D" id="1.20.1250.20">
    <property type="entry name" value="MFS general substrate transporter like domains"/>
    <property type="match status" value="1"/>
</dbReference>
<comment type="caution">
    <text evidence="5">The sequence shown here is derived from an EMBL/GenBank/DDBJ whole genome shotgun (WGS) entry which is preliminary data.</text>
</comment>
<feature type="region of interest" description="Disordered" evidence="2">
    <location>
        <begin position="277"/>
        <end position="296"/>
    </location>
</feature>
<dbReference type="InterPro" id="IPR020846">
    <property type="entry name" value="MFS_dom"/>
</dbReference>
<keyword evidence="3" id="KW-0472">Membrane</keyword>
<keyword evidence="3" id="KW-0812">Transmembrane</keyword>
<dbReference type="OrthoDB" id="10027823at2759"/>